<proteinExistence type="predicted"/>
<dbReference type="Proteomes" id="UP001152795">
    <property type="component" value="Unassembled WGS sequence"/>
</dbReference>
<accession>A0A6S7HRG8</accession>
<dbReference type="EMBL" id="CACRXK020005681">
    <property type="protein sequence ID" value="CAB4007049.1"/>
    <property type="molecule type" value="Genomic_DNA"/>
</dbReference>
<dbReference type="AlphaFoldDB" id="A0A6S7HRG8"/>
<comment type="caution">
    <text evidence="1">The sequence shown here is derived from an EMBL/GenBank/DDBJ whole genome shotgun (WGS) entry which is preliminary data.</text>
</comment>
<reference evidence="1" key="1">
    <citation type="submission" date="2020-04" db="EMBL/GenBank/DDBJ databases">
        <authorList>
            <person name="Alioto T."/>
            <person name="Alioto T."/>
            <person name="Gomez Garrido J."/>
        </authorList>
    </citation>
    <scope>NUCLEOTIDE SEQUENCE</scope>
    <source>
        <strain evidence="1">A484AB</strain>
    </source>
</reference>
<organism evidence="1 2">
    <name type="scientific">Paramuricea clavata</name>
    <name type="common">Red gorgonian</name>
    <name type="synonym">Violescent sea-whip</name>
    <dbReference type="NCBI Taxonomy" id="317549"/>
    <lineage>
        <taxon>Eukaryota</taxon>
        <taxon>Metazoa</taxon>
        <taxon>Cnidaria</taxon>
        <taxon>Anthozoa</taxon>
        <taxon>Octocorallia</taxon>
        <taxon>Malacalcyonacea</taxon>
        <taxon>Plexauridae</taxon>
        <taxon>Paramuricea</taxon>
    </lineage>
</organism>
<evidence type="ECO:0000313" key="1">
    <source>
        <dbReference type="EMBL" id="CAB4007049.1"/>
    </source>
</evidence>
<name>A0A6S7HRG8_PARCT</name>
<keyword evidence="2" id="KW-1185">Reference proteome</keyword>
<protein>
    <submittedName>
        <fullName evidence="1">Uncharacterized protein</fullName>
    </submittedName>
</protein>
<evidence type="ECO:0000313" key="2">
    <source>
        <dbReference type="Proteomes" id="UP001152795"/>
    </source>
</evidence>
<dbReference type="OrthoDB" id="5948131at2759"/>
<gene>
    <name evidence="1" type="ORF">PACLA_8A072254</name>
</gene>
<sequence length="203" mass="23357">MVINTKNTKSMLVTGKRLRKKIPDEHLQMDLALGSTTVSQVESKKLLGVIIDQDLAYEDHIDSLCKQISKRLGLLKHISPYLKKQQREIYYNGIIKPKLMLSTTRWSARIEAVKPSAKRAREIMDALKRLKDHDLCGEVSDDVNNLIQWSQSLEFFVLITFWFKVLQAINDVSVLLQASKISADEELRLIESLQDDLKRIRVP</sequence>